<evidence type="ECO:0000313" key="3">
    <source>
        <dbReference type="Proteomes" id="UP000092445"/>
    </source>
</evidence>
<evidence type="ECO:0000313" key="2">
    <source>
        <dbReference type="EnsemblMetazoa" id="GPAI026229-PA"/>
    </source>
</evidence>
<evidence type="ECO:0000256" key="1">
    <source>
        <dbReference type="SAM" id="Phobius"/>
    </source>
</evidence>
<sequence>MESSCKNVLHNEYECFRKAFFNQNKYRLNVGGGVTFKPEPYLVMVEENYRYLDFVLFLYLYMFGGRPPPGLMPGLCQMHLTEKRLLILHSTLNYIYRNRSEKRDNNSSVMFEIKLTLRNIAAAAAEVKKLHGLAALNEDKAGGQQHDPIPDNPKYYAKYYTLLANSFPLFRVLIIENKLDSGLADDNNGKREQLKKKFTNPFSLSRQKTQKRDNFGSPAGLSDFGLIIVMLLLLLTNFSLGLRFDRKPTIQNSLPGKALPSQAYETINSMSLCSGKVFSHQGEEGKEEAFALIRLSAPILSFLFKAS</sequence>
<reference evidence="3" key="1">
    <citation type="submission" date="2014-03" db="EMBL/GenBank/DDBJ databases">
        <authorList>
            <person name="Aksoy S."/>
            <person name="Warren W."/>
            <person name="Wilson R.K."/>
        </authorList>
    </citation>
    <scope>NUCLEOTIDE SEQUENCE [LARGE SCALE GENOMIC DNA]</scope>
    <source>
        <strain evidence="3">IAEA</strain>
    </source>
</reference>
<dbReference type="VEuPathDB" id="VectorBase:GPAI026229"/>
<protein>
    <submittedName>
        <fullName evidence="2">Uncharacterized protein</fullName>
    </submittedName>
</protein>
<dbReference type="EnsemblMetazoa" id="GPAI026229-RA">
    <property type="protein sequence ID" value="GPAI026229-PA"/>
    <property type="gene ID" value="GPAI026229"/>
</dbReference>
<keyword evidence="3" id="KW-1185">Reference proteome</keyword>
<keyword evidence="1" id="KW-0472">Membrane</keyword>
<accession>A0A1A9ZVD8</accession>
<reference evidence="2" key="2">
    <citation type="submission" date="2020-05" db="UniProtKB">
        <authorList>
            <consortium name="EnsemblMetazoa"/>
        </authorList>
    </citation>
    <scope>IDENTIFICATION</scope>
    <source>
        <strain evidence="2">IAEA</strain>
    </source>
</reference>
<organism evidence="2 3">
    <name type="scientific">Glossina pallidipes</name>
    <name type="common">Tsetse fly</name>
    <dbReference type="NCBI Taxonomy" id="7398"/>
    <lineage>
        <taxon>Eukaryota</taxon>
        <taxon>Metazoa</taxon>
        <taxon>Ecdysozoa</taxon>
        <taxon>Arthropoda</taxon>
        <taxon>Hexapoda</taxon>
        <taxon>Insecta</taxon>
        <taxon>Pterygota</taxon>
        <taxon>Neoptera</taxon>
        <taxon>Endopterygota</taxon>
        <taxon>Diptera</taxon>
        <taxon>Brachycera</taxon>
        <taxon>Muscomorpha</taxon>
        <taxon>Hippoboscoidea</taxon>
        <taxon>Glossinidae</taxon>
        <taxon>Glossina</taxon>
    </lineage>
</organism>
<keyword evidence="1" id="KW-0812">Transmembrane</keyword>
<feature type="transmembrane region" description="Helical" evidence="1">
    <location>
        <begin position="224"/>
        <end position="244"/>
    </location>
</feature>
<proteinExistence type="predicted"/>
<dbReference type="AlphaFoldDB" id="A0A1A9ZVD8"/>
<dbReference type="Proteomes" id="UP000092445">
    <property type="component" value="Unassembled WGS sequence"/>
</dbReference>
<keyword evidence="1" id="KW-1133">Transmembrane helix</keyword>
<name>A0A1A9ZVD8_GLOPL</name>